<reference evidence="1 2" key="2">
    <citation type="submission" date="2018-11" db="EMBL/GenBank/DDBJ databases">
        <authorList>
            <consortium name="Pathogen Informatics"/>
        </authorList>
    </citation>
    <scope>NUCLEOTIDE SEQUENCE [LARGE SCALE GENOMIC DNA]</scope>
</reference>
<proteinExistence type="predicted"/>
<keyword evidence="2" id="KW-1185">Reference proteome</keyword>
<accession>A0A183HQ62</accession>
<dbReference type="AlphaFoldDB" id="A0A183HQ62"/>
<sequence>KISSPNCKSNRLFSPTNVREVNSAAKPIAGSIYLVFPEFLCLGVGLSLVSCSKVEPPFSQRLGQCDTERGAGDGVQMMDDFEELPGNKPLRLPKKAAKVKNKAPAALQITAEQLLREAKERDLEIVAPPPKTKISDPEELAEYQRKRRYVLIKFSNYIFHSEFLNSGIRK</sequence>
<name>A0A183HQ62_9BILA</name>
<dbReference type="WBParaSite" id="OFLC_0000962301-mRNA-1">
    <property type="protein sequence ID" value="OFLC_0000962301-mRNA-1"/>
    <property type="gene ID" value="OFLC_0000962301"/>
</dbReference>
<dbReference type="Proteomes" id="UP000267606">
    <property type="component" value="Unassembled WGS sequence"/>
</dbReference>
<dbReference type="STRING" id="387005.A0A183HQ62"/>
<evidence type="ECO:0000313" key="3">
    <source>
        <dbReference type="WBParaSite" id="OFLC_0000962301-mRNA-1"/>
    </source>
</evidence>
<organism evidence="3">
    <name type="scientific">Onchocerca flexuosa</name>
    <dbReference type="NCBI Taxonomy" id="387005"/>
    <lineage>
        <taxon>Eukaryota</taxon>
        <taxon>Metazoa</taxon>
        <taxon>Ecdysozoa</taxon>
        <taxon>Nematoda</taxon>
        <taxon>Chromadorea</taxon>
        <taxon>Rhabditida</taxon>
        <taxon>Spirurina</taxon>
        <taxon>Spiruromorpha</taxon>
        <taxon>Filarioidea</taxon>
        <taxon>Onchocercidae</taxon>
        <taxon>Onchocerca</taxon>
    </lineage>
</organism>
<gene>
    <name evidence="1" type="ORF">OFLC_LOCUS9623</name>
</gene>
<evidence type="ECO:0000313" key="2">
    <source>
        <dbReference type="Proteomes" id="UP000267606"/>
    </source>
</evidence>
<evidence type="ECO:0000313" key="1">
    <source>
        <dbReference type="EMBL" id="VDO61979.1"/>
    </source>
</evidence>
<protein>
    <submittedName>
        <fullName evidence="3">DUF4604 domain-containing protein</fullName>
    </submittedName>
</protein>
<reference evidence="3" key="1">
    <citation type="submission" date="2016-06" db="UniProtKB">
        <authorList>
            <consortium name="WormBaseParasite"/>
        </authorList>
    </citation>
    <scope>IDENTIFICATION</scope>
</reference>
<dbReference type="EMBL" id="UZAJ01012006">
    <property type="protein sequence ID" value="VDO61979.1"/>
    <property type="molecule type" value="Genomic_DNA"/>
</dbReference>